<dbReference type="Proteomes" id="UP001159427">
    <property type="component" value="Unassembled WGS sequence"/>
</dbReference>
<keyword evidence="3" id="KW-1185">Reference proteome</keyword>
<feature type="region of interest" description="Disordered" evidence="1">
    <location>
        <begin position="1"/>
        <end position="129"/>
    </location>
</feature>
<comment type="caution">
    <text evidence="2">The sequence shown here is derived from an EMBL/GenBank/DDBJ whole genome shotgun (WGS) entry which is preliminary data.</text>
</comment>
<dbReference type="EMBL" id="CALNXI010000909">
    <property type="protein sequence ID" value="CAH3146347.1"/>
    <property type="molecule type" value="Genomic_DNA"/>
</dbReference>
<name>A0ABN8PLH0_9CNID</name>
<reference evidence="2 3" key="1">
    <citation type="submission" date="2022-05" db="EMBL/GenBank/DDBJ databases">
        <authorList>
            <consortium name="Genoscope - CEA"/>
            <person name="William W."/>
        </authorList>
    </citation>
    <scope>NUCLEOTIDE SEQUENCE [LARGE SCALE GENOMIC DNA]</scope>
</reference>
<evidence type="ECO:0000313" key="3">
    <source>
        <dbReference type="Proteomes" id="UP001159427"/>
    </source>
</evidence>
<gene>
    <name evidence="2" type="ORF">PEVE_00043882</name>
</gene>
<feature type="non-terminal residue" evidence="2">
    <location>
        <position position="1"/>
    </location>
</feature>
<evidence type="ECO:0000256" key="1">
    <source>
        <dbReference type="SAM" id="MobiDB-lite"/>
    </source>
</evidence>
<organism evidence="2 3">
    <name type="scientific">Porites evermanni</name>
    <dbReference type="NCBI Taxonomy" id="104178"/>
    <lineage>
        <taxon>Eukaryota</taxon>
        <taxon>Metazoa</taxon>
        <taxon>Cnidaria</taxon>
        <taxon>Anthozoa</taxon>
        <taxon>Hexacorallia</taxon>
        <taxon>Scleractinia</taxon>
        <taxon>Fungiina</taxon>
        <taxon>Poritidae</taxon>
        <taxon>Porites</taxon>
    </lineage>
</organism>
<feature type="compositionally biased region" description="Polar residues" evidence="1">
    <location>
        <begin position="1"/>
        <end position="24"/>
    </location>
</feature>
<proteinExistence type="predicted"/>
<feature type="compositionally biased region" description="Polar residues" evidence="1">
    <location>
        <begin position="64"/>
        <end position="86"/>
    </location>
</feature>
<accession>A0ABN8PLH0</accession>
<feature type="compositionally biased region" description="Basic and acidic residues" evidence="1">
    <location>
        <begin position="39"/>
        <end position="58"/>
    </location>
</feature>
<evidence type="ECO:0000313" key="2">
    <source>
        <dbReference type="EMBL" id="CAH3146347.1"/>
    </source>
</evidence>
<sequence length="129" mass="13778">GLHLSSSKENSQGQASGWSLNRGTSIIPPASAQLTLTPAKEKEDNKSHEQAAKAERFLFESTGLHLSSSKENSQGQASGWSLNRGTSIIPPASAQLTLTPAKEKEGNKSHGQAAKAERFLFESTGKKIY</sequence>
<protein>
    <submittedName>
        <fullName evidence="2">Uncharacterized protein</fullName>
    </submittedName>
</protein>